<evidence type="ECO:0000313" key="8">
    <source>
        <dbReference type="RefSeq" id="XP_072848733.1"/>
    </source>
</evidence>
<dbReference type="InterPro" id="IPR034629">
    <property type="entry name" value="PTCD2"/>
</dbReference>
<dbReference type="InterPro" id="IPR034913">
    <property type="entry name" value="mS27/PTCD2"/>
</dbReference>
<name>A0ABM5FTK7_9SAUR</name>
<sequence>MAAALFRRSDRMLREATKYFKLGVVYSGCWNCRQGAKRYLLPENILQLQTFQQSKLQVAQKRYGEKDIFFKTLEEKLKNHRIILKDELKTLLHLCQSKSDVEIAKKVLYRYHEENKNMLFQEFRFGPVFMRLCYELDLEELGLELIKDQALSGFFQDSTSFNILMDILFMKGHYESALEVLSEMKRQNIKFNRETYLLACAICYKLNSAESCRICATLLEGTALKGFSVPRRGYYFVVALFLKQDDVAKARLYYSQIIDRSSQLCHNLNILLQAASGDTYKLIETLENTLDCNTPHFVRKVKFSMEVLQVVKEKLDNCPDVWDKFESVFTKLQELGQITPQTLDDLLCCTPGLRKHDSPFLRQREMRRRAQRSLSSTLLSE</sequence>
<comment type="similarity">
    <text evidence="2">Belongs to the PTCD2 family.</text>
</comment>
<dbReference type="NCBIfam" id="TIGR00756">
    <property type="entry name" value="PPR"/>
    <property type="match status" value="1"/>
</dbReference>
<dbReference type="Pfam" id="PF10037">
    <property type="entry name" value="MRP-S27"/>
    <property type="match status" value="1"/>
</dbReference>
<comment type="subcellular location">
    <subcellularLocation>
        <location evidence="1">Mitochondrion</location>
    </subcellularLocation>
</comment>
<reference evidence="8" key="2">
    <citation type="submission" date="2025-08" db="UniProtKB">
        <authorList>
            <consortium name="RefSeq"/>
        </authorList>
    </citation>
    <scope>IDENTIFICATION</scope>
</reference>
<protein>
    <recommendedName>
        <fullName evidence="3">Pentatricopeptide repeat-containing protein 2, mitochondrial</fullName>
    </recommendedName>
</protein>
<evidence type="ECO:0000256" key="5">
    <source>
        <dbReference type="ARBA" id="ARBA00023128"/>
    </source>
</evidence>
<organism evidence="7 8">
    <name type="scientific">Pogona vitticeps</name>
    <name type="common">central bearded dragon</name>
    <dbReference type="NCBI Taxonomy" id="103695"/>
    <lineage>
        <taxon>Eukaryota</taxon>
        <taxon>Metazoa</taxon>
        <taxon>Chordata</taxon>
        <taxon>Craniata</taxon>
        <taxon>Vertebrata</taxon>
        <taxon>Euteleostomi</taxon>
        <taxon>Lepidosauria</taxon>
        <taxon>Squamata</taxon>
        <taxon>Bifurcata</taxon>
        <taxon>Unidentata</taxon>
        <taxon>Episquamata</taxon>
        <taxon>Toxicofera</taxon>
        <taxon>Iguania</taxon>
        <taxon>Acrodonta</taxon>
        <taxon>Agamidae</taxon>
        <taxon>Amphibolurinae</taxon>
        <taxon>Pogona</taxon>
    </lineage>
</organism>
<evidence type="ECO:0000256" key="3">
    <source>
        <dbReference type="ARBA" id="ARBA00014675"/>
    </source>
</evidence>
<evidence type="ECO:0000313" key="7">
    <source>
        <dbReference type="Proteomes" id="UP001652642"/>
    </source>
</evidence>
<feature type="repeat" description="PPR" evidence="6">
    <location>
        <begin position="157"/>
        <end position="191"/>
    </location>
</feature>
<dbReference type="RefSeq" id="XP_072848733.1">
    <property type="nucleotide sequence ID" value="XM_072992632.1"/>
</dbReference>
<evidence type="ECO:0000256" key="6">
    <source>
        <dbReference type="PROSITE-ProRule" id="PRU00708"/>
    </source>
</evidence>
<keyword evidence="5" id="KW-0496">Mitochondrion</keyword>
<dbReference type="PANTHER" id="PTHR14700">
    <property type="entry name" value="PENTATRICOPEPTIDE REPEAT-CONTAINING PROTEIN 2, MITOCHONDRIAL"/>
    <property type="match status" value="1"/>
</dbReference>
<dbReference type="PROSITE" id="PS51375">
    <property type="entry name" value="PPR"/>
    <property type="match status" value="1"/>
</dbReference>
<accession>A0ABM5FTK7</accession>
<dbReference type="GeneID" id="110077339"/>
<evidence type="ECO:0000256" key="2">
    <source>
        <dbReference type="ARBA" id="ARBA00008677"/>
    </source>
</evidence>
<dbReference type="PANTHER" id="PTHR14700:SF0">
    <property type="entry name" value="PENTATRICOPEPTIDE REPEAT-CONTAINING PROTEIN 2, MITOCHONDRIAL"/>
    <property type="match status" value="1"/>
</dbReference>
<keyword evidence="7" id="KW-1185">Reference proteome</keyword>
<dbReference type="Proteomes" id="UP001652642">
    <property type="component" value="Chromosome 2"/>
</dbReference>
<reference evidence="7" key="1">
    <citation type="submission" date="2025-05" db="UniProtKB">
        <authorList>
            <consortium name="RefSeq"/>
        </authorList>
    </citation>
    <scope>NUCLEOTIDE SEQUENCE [LARGE SCALE GENOMIC DNA]</scope>
</reference>
<proteinExistence type="inferred from homology"/>
<gene>
    <name evidence="8" type="primary">PTCD2</name>
</gene>
<dbReference type="InterPro" id="IPR011990">
    <property type="entry name" value="TPR-like_helical_dom_sf"/>
</dbReference>
<evidence type="ECO:0000256" key="4">
    <source>
        <dbReference type="ARBA" id="ARBA00022664"/>
    </source>
</evidence>
<dbReference type="InterPro" id="IPR002885">
    <property type="entry name" value="PPR_rpt"/>
</dbReference>
<dbReference type="Gene3D" id="1.25.40.10">
    <property type="entry name" value="Tetratricopeptide repeat domain"/>
    <property type="match status" value="1"/>
</dbReference>
<evidence type="ECO:0000256" key="1">
    <source>
        <dbReference type="ARBA" id="ARBA00004173"/>
    </source>
</evidence>
<keyword evidence="4" id="KW-0507">mRNA processing</keyword>